<protein>
    <submittedName>
        <fullName evidence="1">STAS/SEC14 domain-containing protein</fullName>
    </submittedName>
</protein>
<organism evidence="1 2">
    <name type="scientific">Maribrevibacterium harenarium</name>
    <dbReference type="NCBI Taxonomy" id="2589817"/>
    <lineage>
        <taxon>Bacteria</taxon>
        <taxon>Pseudomonadati</taxon>
        <taxon>Pseudomonadota</taxon>
        <taxon>Gammaproteobacteria</taxon>
        <taxon>Oceanospirillales</taxon>
        <taxon>Oceanospirillaceae</taxon>
        <taxon>Maribrevibacterium</taxon>
    </lineage>
</organism>
<dbReference type="OrthoDB" id="7619266at2"/>
<dbReference type="EMBL" id="VFRR01000052">
    <property type="protein sequence ID" value="TPE46709.1"/>
    <property type="molecule type" value="Genomic_DNA"/>
</dbReference>
<reference evidence="1 2" key="1">
    <citation type="submission" date="2019-06" db="EMBL/GenBank/DDBJ databases">
        <title>A novel bacterium of genus Marinomonas, isolated from coastal sand.</title>
        <authorList>
            <person name="Huang H."/>
            <person name="Mo K."/>
            <person name="Hu Y."/>
        </authorList>
    </citation>
    <scope>NUCLEOTIDE SEQUENCE [LARGE SCALE GENOMIC DNA]</scope>
    <source>
        <strain evidence="1 2">HB171799</strain>
    </source>
</reference>
<comment type="caution">
    <text evidence="1">The sequence shown here is derived from an EMBL/GenBank/DDBJ whole genome shotgun (WGS) entry which is preliminary data.</text>
</comment>
<name>A0A501WAQ1_9GAMM</name>
<dbReference type="Gene3D" id="3.40.50.10600">
    <property type="entry name" value="SpoIIaa-like domains"/>
    <property type="match status" value="1"/>
</dbReference>
<accession>A0A501WAQ1</accession>
<sequence length="134" mass="14809">MQTLEGESMFTVKQVGDNRLEVHLIGSVNRSEMDTALDVLIRASETMEQGTMLYIVKDFAVPELPALVSEIAKIPALLRAMHSFERIAVVADEAWVRKVSEIKGALMPSLEIKAFTPAEVEIAEQWLDALPIAS</sequence>
<proteinExistence type="predicted"/>
<dbReference type="InterPro" id="IPR038396">
    <property type="entry name" value="SpoIIAA-like_sf"/>
</dbReference>
<dbReference type="AlphaFoldDB" id="A0A501WAQ1"/>
<dbReference type="InterPro" id="IPR021866">
    <property type="entry name" value="SpoIIAA-like"/>
</dbReference>
<dbReference type="Proteomes" id="UP000315901">
    <property type="component" value="Unassembled WGS sequence"/>
</dbReference>
<dbReference type="Pfam" id="PF11964">
    <property type="entry name" value="SpoIIAA-like"/>
    <property type="match status" value="1"/>
</dbReference>
<evidence type="ECO:0000313" key="1">
    <source>
        <dbReference type="EMBL" id="TPE46709.1"/>
    </source>
</evidence>
<dbReference type="InterPro" id="IPR036513">
    <property type="entry name" value="STAS_dom_sf"/>
</dbReference>
<gene>
    <name evidence="1" type="ORF">FJM67_15580</name>
</gene>
<dbReference type="SUPFAM" id="SSF52091">
    <property type="entry name" value="SpoIIaa-like"/>
    <property type="match status" value="1"/>
</dbReference>
<evidence type="ECO:0000313" key="2">
    <source>
        <dbReference type="Proteomes" id="UP000315901"/>
    </source>
</evidence>
<keyword evidence="2" id="KW-1185">Reference proteome</keyword>